<evidence type="ECO:0000313" key="3">
    <source>
        <dbReference type="EMBL" id="SHG97750.1"/>
    </source>
</evidence>
<organism evidence="3 4">
    <name type="scientific">Flavobacterium fluvii</name>
    <dbReference type="NCBI Taxonomy" id="468056"/>
    <lineage>
        <taxon>Bacteria</taxon>
        <taxon>Pseudomonadati</taxon>
        <taxon>Bacteroidota</taxon>
        <taxon>Flavobacteriia</taxon>
        <taxon>Flavobacteriales</taxon>
        <taxon>Flavobacteriaceae</taxon>
        <taxon>Flavobacterium</taxon>
    </lineage>
</organism>
<dbReference type="EMBL" id="FQWB01000009">
    <property type="protein sequence ID" value="SHG97750.1"/>
    <property type="molecule type" value="Genomic_DNA"/>
</dbReference>
<keyword evidence="1" id="KW-0732">Signal</keyword>
<sequence>MKKFIFYTIKSVQENCDTFSCRFKAGFLSRLWLLVLGTILMTDYTAKAQNILGTAPVVAPKGGFAIDGNAFVNYSGEAGGDFLFQVGVTDASANPGGIFKPVPPLFNGQPYTYPDGPLPTPGQTGADSFYVYPLTTFFRDNITINDPTIFTSTNKINDNISSYSWGMGSSPNKNEIQNAIAHFTHGDPINFPGQNPPVLATDLWLIFAADRQVTDGSSYIDFEILQKKLEMTVTGKDSKGYDKGVFTSYAGTPSGRLPGDLLITVEFTKGGVSANVVVRRWTGTAYGDPITPPTGAVYGTNNTAQTIVPYPIYNQAPFATNPNVWAYEPNQWAEGAVNITRIFADFSTPDACFTISTLFVRTRTSGSSGQSELKDFPGAPFQVNLCSDQVKPVISTTATSGALEGCNPTVTPPTFTGLDNCDGVFTPVVTTTGPTNIGCAYTQTWNANYTDKCNNVADQKSITYTWTSDTTLPVIADKPDYTLAGCNPDWPAVVTTTYTDNCDAGGSINGVAGDVQTSQDGCTQYRDYTFNFTDSCLNVALTQTTRVSKHYDLTAPVIADKPDVVLEGCNPAWPTVVTTTYSDNCDAGGSINGVAGDVQTSQDGCTQYRDYTFNFTDSCLNVALTQTTRVSRHYDETAPVIVDKPDVVLEGCNPAWPTVVTTTYSDNCDAGGSINGVAGDVQTSQDGCTQYRDYTFNFTDSCLNVALTQTTRVSRHFDETAPVIVDKPDVVLEGCNPAWPTVVTTTYSDNCDAGGSINGVAGDVQTSQDGCTQYRDYTFNFTDSCLNVALTQTTRVSRHYDETAPVLICAADKTVACGTTVVFEPPTATDNCTGNITINDLGDGIPVTNADGSITYSHSWSATDECTNISIPCIQMVTVGDCGNGCTPGFWKTHPELWDNCNDPVVKAIPGDTCGAAGGEFTTSTGFVAYFGITTNCGQGCNISNLPTTMGAAMGAGGGGCKKLARTGVAALLNASALGSKYLDFLGLDFNQLYMAIKEGFNTCNYEPLATQLDNANNQNHDLCSGLPGTIQTDAISLIEATAKTTSNAVFDAYPVPFKDQFTIRYKFDYVSDVKIEVFNAQGISVLTKTDTNSYLNKEITLDLKTSKGQEQVYIVKVTTNRGSSTKKVVSSR</sequence>
<accession>A0A1M5P7H8</accession>
<protein>
    <submittedName>
        <fullName evidence="3">Por secretion system C-terminal sorting domain-containing protein</fullName>
    </submittedName>
</protein>
<evidence type="ECO:0000259" key="2">
    <source>
        <dbReference type="Pfam" id="PF18962"/>
    </source>
</evidence>
<dbReference type="AlphaFoldDB" id="A0A1M5P7H8"/>
<dbReference type="RefSeq" id="WP_073371854.1">
    <property type="nucleotide sequence ID" value="NZ_FQWB01000009.1"/>
</dbReference>
<keyword evidence="4" id="KW-1185">Reference proteome</keyword>
<reference evidence="4" key="1">
    <citation type="submission" date="2016-11" db="EMBL/GenBank/DDBJ databases">
        <authorList>
            <person name="Varghese N."/>
            <person name="Submissions S."/>
        </authorList>
    </citation>
    <scope>NUCLEOTIDE SEQUENCE [LARGE SCALE GENOMIC DNA]</scope>
    <source>
        <strain evidence="4">DSM 19978</strain>
    </source>
</reference>
<feature type="domain" description="Secretion system C-terminal sorting" evidence="2">
    <location>
        <begin position="1054"/>
        <end position="1130"/>
    </location>
</feature>
<gene>
    <name evidence="3" type="ORF">SAMN05443549_10994</name>
</gene>
<dbReference type="NCBIfam" id="TIGR04183">
    <property type="entry name" value="Por_Secre_tail"/>
    <property type="match status" value="1"/>
</dbReference>
<dbReference type="Proteomes" id="UP000184516">
    <property type="component" value="Unassembled WGS sequence"/>
</dbReference>
<dbReference type="InterPro" id="IPR026444">
    <property type="entry name" value="Secre_tail"/>
</dbReference>
<dbReference type="STRING" id="468056.SAMN05443549_10994"/>
<proteinExistence type="predicted"/>
<name>A0A1M5P7H8_9FLAO</name>
<evidence type="ECO:0000313" key="4">
    <source>
        <dbReference type="Proteomes" id="UP000184516"/>
    </source>
</evidence>
<evidence type="ECO:0000256" key="1">
    <source>
        <dbReference type="ARBA" id="ARBA00022729"/>
    </source>
</evidence>
<dbReference type="Pfam" id="PF18962">
    <property type="entry name" value="Por_Secre_tail"/>
    <property type="match status" value="1"/>
</dbReference>
<dbReference type="OrthoDB" id="599464at2"/>